<sequence>MGKVRTRIESGKLFVDFRYRGQRCREQTDFADTPANRRLLQGLLKRIERAISEGSFVYSAFFPDSPRAALMAAPGLPPAIHGALGTPPGVPMPATMTSSNAAALAVAPVFAALPRPGTRR</sequence>
<dbReference type="Pfam" id="PF12167">
    <property type="entry name" value="Arm-DNA-bind_2"/>
    <property type="match status" value="1"/>
</dbReference>
<reference evidence="2" key="1">
    <citation type="submission" date="2013-08" db="EMBL/GenBank/DDBJ databases">
        <authorList>
            <person name="Mendez C."/>
            <person name="Richter M."/>
            <person name="Ferrer M."/>
            <person name="Sanchez J."/>
        </authorList>
    </citation>
    <scope>NUCLEOTIDE SEQUENCE</scope>
</reference>
<comment type="caution">
    <text evidence="2">The sequence shown here is derived from an EMBL/GenBank/DDBJ whole genome shotgun (WGS) entry which is preliminary data.</text>
</comment>
<protein>
    <submittedName>
        <fullName evidence="2">Phage integrase family protein</fullName>
    </submittedName>
</protein>
<evidence type="ECO:0000313" key="2">
    <source>
        <dbReference type="EMBL" id="EQD62915.1"/>
    </source>
</evidence>
<organism evidence="2">
    <name type="scientific">mine drainage metagenome</name>
    <dbReference type="NCBI Taxonomy" id="410659"/>
    <lineage>
        <taxon>unclassified sequences</taxon>
        <taxon>metagenomes</taxon>
        <taxon>ecological metagenomes</taxon>
    </lineage>
</organism>
<dbReference type="AlphaFoldDB" id="T1C9B7"/>
<feature type="domain" description="Min27-like integrase DNA-binding" evidence="1">
    <location>
        <begin position="1"/>
        <end position="66"/>
    </location>
</feature>
<dbReference type="EMBL" id="AUZZ01001786">
    <property type="protein sequence ID" value="EQD62915.1"/>
    <property type="molecule type" value="Genomic_DNA"/>
</dbReference>
<gene>
    <name evidence="2" type="ORF">B2A_02623</name>
</gene>
<name>T1C9B7_9ZZZZ</name>
<proteinExistence type="predicted"/>
<reference evidence="2" key="2">
    <citation type="journal article" date="2014" name="ISME J.">
        <title>Microbial stratification in low pH oxic and suboxic macroscopic growths along an acid mine drainage.</title>
        <authorList>
            <person name="Mendez-Garcia C."/>
            <person name="Mesa V."/>
            <person name="Sprenger R.R."/>
            <person name="Richter M."/>
            <person name="Diez M.S."/>
            <person name="Solano J."/>
            <person name="Bargiela R."/>
            <person name="Golyshina O.V."/>
            <person name="Manteca A."/>
            <person name="Ramos J.L."/>
            <person name="Gallego J.R."/>
            <person name="Llorente I."/>
            <person name="Martins Dos Santos V.A."/>
            <person name="Jensen O.N."/>
            <person name="Pelaez A.I."/>
            <person name="Sanchez J."/>
            <person name="Ferrer M."/>
        </authorList>
    </citation>
    <scope>NUCLEOTIDE SEQUENCE</scope>
</reference>
<accession>T1C9B7</accession>
<dbReference type="InterPro" id="IPR022000">
    <property type="entry name" value="Min27-like_integrase_DNA_bind"/>
</dbReference>
<evidence type="ECO:0000259" key="1">
    <source>
        <dbReference type="Pfam" id="PF12167"/>
    </source>
</evidence>